<keyword evidence="2" id="KW-1185">Reference proteome</keyword>
<feature type="domain" description="Tudor" evidence="1">
    <location>
        <begin position="81"/>
        <end position="184"/>
    </location>
</feature>
<accession>A0A7E6EGS9</accession>
<dbReference type="Pfam" id="PF00567">
    <property type="entry name" value="TUDOR"/>
    <property type="match status" value="1"/>
</dbReference>
<dbReference type="InterPro" id="IPR002999">
    <property type="entry name" value="Tudor"/>
</dbReference>
<proteinExistence type="predicted"/>
<dbReference type="AlphaFoldDB" id="A0A7E6EGS9"/>
<protein>
    <submittedName>
        <fullName evidence="3">Uncharacterized protein LOC118760934</fullName>
    </submittedName>
</protein>
<evidence type="ECO:0000259" key="1">
    <source>
        <dbReference type="Pfam" id="PF00567"/>
    </source>
</evidence>
<dbReference type="Proteomes" id="UP000515154">
    <property type="component" value="Unplaced"/>
</dbReference>
<sequence>MGICQNQVERGNFKETQFSENQSNDLVNLKFDSVIFDEPTLPVVEDCGSDKCPDLTSDIFSSKYFVRLDRRFNHQVYLFLYFQVVVSHFVSNSHFYVNSVFYSQDLIMMKQQLKEHATALSVQFNEGDYVIMDSDRCKILWVRQNDCGLVSLDSGSPIVCSVNSLKPLSKDLCELPFQVILIVLPRPCCVDCLVIRRAQLKISELEQNWS</sequence>
<evidence type="ECO:0000313" key="3">
    <source>
        <dbReference type="RefSeq" id="XP_036354454.1"/>
    </source>
</evidence>
<gene>
    <name evidence="3" type="primary">LOC118760934</name>
</gene>
<evidence type="ECO:0000313" key="2">
    <source>
        <dbReference type="Proteomes" id="UP000515154"/>
    </source>
</evidence>
<reference evidence="3" key="1">
    <citation type="submission" date="2025-08" db="UniProtKB">
        <authorList>
            <consortium name="RefSeq"/>
        </authorList>
    </citation>
    <scope>IDENTIFICATION</scope>
</reference>
<name>A0A7E6EGS9_9MOLL</name>
<dbReference type="RefSeq" id="XP_036354454.1">
    <property type="nucleotide sequence ID" value="XM_036498561.1"/>
</dbReference>
<organism evidence="2 3">
    <name type="scientific">Octopus sinensis</name>
    <name type="common">East Asian common octopus</name>
    <dbReference type="NCBI Taxonomy" id="2607531"/>
    <lineage>
        <taxon>Eukaryota</taxon>
        <taxon>Metazoa</taxon>
        <taxon>Spiralia</taxon>
        <taxon>Lophotrochozoa</taxon>
        <taxon>Mollusca</taxon>
        <taxon>Cephalopoda</taxon>
        <taxon>Coleoidea</taxon>
        <taxon>Octopodiformes</taxon>
        <taxon>Octopoda</taxon>
        <taxon>Incirrata</taxon>
        <taxon>Octopodidae</taxon>
        <taxon>Octopus</taxon>
    </lineage>
</organism>
<dbReference type="KEGG" id="osn:118760934"/>